<keyword evidence="1" id="KW-0732">Signal</keyword>
<sequence>MLKTLPIIIALALAGVSLGTHAEEKIITEADIEKAIERINNRIKAKTPKDDEFPKLTRVAIDYSNINGYLRDNRFTVFGAPYANGESDAKVIQLSTNIQFSKNFSGAFSLSGIDSDSSINQGNPATVTNSDSDGRGYGVSLRYQINNWLAAGAFSGWTNGDGRSLDTSPQLNSASSKNTGKGKGVYLSATHVFKDSFVYSLSPSYTHNRSKTKSTLNVPGAAALVSSYTLTMWHIDQNLSFYFDENRARVTGGYTHHIVGTETNSSNAAREKASGSAYLGGSYLLSPKHRIELYGVVAKNFGDDVYDDMNSVTLGLAKNF</sequence>
<evidence type="ECO:0000313" key="2">
    <source>
        <dbReference type="EMBL" id="EAV47270.1"/>
    </source>
</evidence>
<dbReference type="SUPFAM" id="SSF56935">
    <property type="entry name" value="Porins"/>
    <property type="match status" value="1"/>
</dbReference>
<dbReference type="AlphaFoldDB" id="A0P6W0"/>
<proteinExistence type="predicted"/>
<dbReference type="Gene3D" id="2.40.160.10">
    <property type="entry name" value="Porin"/>
    <property type="match status" value="1"/>
</dbReference>
<evidence type="ECO:0000313" key="3">
    <source>
        <dbReference type="Proteomes" id="UP000054262"/>
    </source>
</evidence>
<evidence type="ECO:0008006" key="4">
    <source>
        <dbReference type="Google" id="ProtNLM"/>
    </source>
</evidence>
<gene>
    <name evidence="2" type="ORF">MB2181_04315</name>
</gene>
<keyword evidence="3" id="KW-1185">Reference proteome</keyword>
<dbReference type="EMBL" id="AAUX01000001">
    <property type="protein sequence ID" value="EAV47270.1"/>
    <property type="molecule type" value="Genomic_DNA"/>
</dbReference>
<feature type="chain" id="PRO_5002628375" description="Transporter" evidence="1">
    <location>
        <begin position="23"/>
        <end position="320"/>
    </location>
</feature>
<accession>A0P6W0</accession>
<evidence type="ECO:0000256" key="1">
    <source>
        <dbReference type="SAM" id="SignalP"/>
    </source>
</evidence>
<organism evidence="2 3">
    <name type="scientific">Methylophilales bacterium HTCC2181</name>
    <dbReference type="NCBI Taxonomy" id="383631"/>
    <lineage>
        <taxon>Bacteria</taxon>
        <taxon>Pseudomonadati</taxon>
        <taxon>Pseudomonadota</taxon>
        <taxon>Betaproteobacteria</taxon>
        <taxon>Nitrosomonadales</taxon>
        <taxon>OM43 clade</taxon>
    </lineage>
</organism>
<reference evidence="2 3" key="1">
    <citation type="submission" date="2006-11" db="EMBL/GenBank/DDBJ databases">
        <authorList>
            <person name="Giovannoni S."/>
            <person name="Vergin K."/>
            <person name="Ferriera S."/>
            <person name="Johnson J."/>
            <person name="Kravitz S."/>
            <person name="Beeson K."/>
            <person name="Sutton G."/>
            <person name="Rogers Y.-H."/>
            <person name="Friedman R."/>
            <person name="Frazier M."/>
            <person name="Venter J.C."/>
        </authorList>
    </citation>
    <scope>NUCLEOTIDE SEQUENCE [LARGE SCALE GENOMIC DNA]</scope>
    <source>
        <strain evidence="2 3">HTCC2181</strain>
    </source>
</reference>
<name>A0P6W0_9PROT</name>
<dbReference type="InterPro" id="IPR023614">
    <property type="entry name" value="Porin_dom_sf"/>
</dbReference>
<feature type="signal peptide" evidence="1">
    <location>
        <begin position="1"/>
        <end position="22"/>
    </location>
</feature>
<protein>
    <recommendedName>
        <fullName evidence="4">Transporter</fullName>
    </recommendedName>
</protein>
<comment type="caution">
    <text evidence="2">The sequence shown here is derived from an EMBL/GenBank/DDBJ whole genome shotgun (WGS) entry which is preliminary data.</text>
</comment>
<dbReference type="Proteomes" id="UP000054262">
    <property type="component" value="Unassembled WGS sequence"/>
</dbReference>